<sequence length="357" mass="37864">MDSTTNSPLHPIKSLPPKEPAPDGPQEAENVDFNSALETLRGPAPSLEAYANYKAFSQPTLLRSERQQAGKKEFVTNVNKGKPIPPEDLIDLTNKSDDKDVDKYNQRTSGFPPLTKRQRLEDNNLPSDQTDSQKSPPPESCRSSPSVGQYKPHLLGPAKDLHDARSPGQITNPEASQTTPNTTCALPETVVTSADAASTRTGLELASTQSSANSTSDRVDTNLTTKTLTSPIPDTNTALPPSTGPEVNPIPSDGLLSFGPPIPPPANPSNAPLLVPPPAPMITLVRAAPSTGSAPQPPAASDQAAAPPSTPQPSPISFIKDVSVRGEVHVILQTFQGKLNRQKFTAAHQSIHSFLDC</sequence>
<dbReference type="EnsemblFungi" id="PTTG_27355-t43_1">
    <property type="protein sequence ID" value="PTTG_27355-t43_1-p1"/>
    <property type="gene ID" value="PTTG_27355"/>
</dbReference>
<dbReference type="Proteomes" id="UP000005240">
    <property type="component" value="Unassembled WGS sequence"/>
</dbReference>
<reference evidence="3 4" key="3">
    <citation type="journal article" date="2017" name="G3 (Bethesda)">
        <title>Comparative analysis highlights variable genome content of wheat rusts and divergence of the mating loci.</title>
        <authorList>
            <person name="Cuomo C.A."/>
            <person name="Bakkeren G."/>
            <person name="Khalil H.B."/>
            <person name="Panwar V."/>
            <person name="Joly D."/>
            <person name="Linning R."/>
            <person name="Sakthikumar S."/>
            <person name="Song X."/>
            <person name="Adiconis X."/>
            <person name="Fan L."/>
            <person name="Goldberg J.M."/>
            <person name="Levin J.Z."/>
            <person name="Young S."/>
            <person name="Zeng Q."/>
            <person name="Anikster Y."/>
            <person name="Bruce M."/>
            <person name="Wang M."/>
            <person name="Yin C."/>
            <person name="McCallum B."/>
            <person name="Szabo L.J."/>
            <person name="Hulbert S."/>
            <person name="Chen X."/>
            <person name="Fellers J.P."/>
        </authorList>
    </citation>
    <scope>NUCLEOTIDE SEQUENCE</scope>
    <source>
        <strain evidence="3">isolate 1-1 / race 1 (BBBD)</strain>
        <strain evidence="4">Isolate 1-1 / race 1 (BBBD)</strain>
    </source>
</reference>
<accession>A0A180GKV2</accession>
<organism evidence="2">
    <name type="scientific">Puccinia triticina (isolate 1-1 / race 1 (BBBD))</name>
    <name type="common">Brown leaf rust fungus</name>
    <dbReference type="NCBI Taxonomy" id="630390"/>
    <lineage>
        <taxon>Eukaryota</taxon>
        <taxon>Fungi</taxon>
        <taxon>Dikarya</taxon>
        <taxon>Basidiomycota</taxon>
        <taxon>Pucciniomycotina</taxon>
        <taxon>Pucciniomycetes</taxon>
        <taxon>Pucciniales</taxon>
        <taxon>Pucciniaceae</taxon>
        <taxon>Puccinia</taxon>
    </lineage>
</organism>
<feature type="compositionally biased region" description="Basic and acidic residues" evidence="1">
    <location>
        <begin position="94"/>
        <end position="105"/>
    </location>
</feature>
<reference evidence="2" key="1">
    <citation type="submission" date="2009-11" db="EMBL/GenBank/DDBJ databases">
        <authorList>
            <consortium name="The Broad Institute Genome Sequencing Platform"/>
            <person name="Ward D."/>
            <person name="Feldgarden M."/>
            <person name="Earl A."/>
            <person name="Young S.K."/>
            <person name="Zeng Q."/>
            <person name="Koehrsen M."/>
            <person name="Alvarado L."/>
            <person name="Berlin A."/>
            <person name="Bochicchio J."/>
            <person name="Borenstein D."/>
            <person name="Chapman S.B."/>
            <person name="Chen Z."/>
            <person name="Engels R."/>
            <person name="Freedman E."/>
            <person name="Gellesch M."/>
            <person name="Goldberg J."/>
            <person name="Griggs A."/>
            <person name="Gujja S."/>
            <person name="Heilman E."/>
            <person name="Heiman D."/>
            <person name="Hepburn T."/>
            <person name="Howarth C."/>
            <person name="Jen D."/>
            <person name="Larson L."/>
            <person name="Lewis B."/>
            <person name="Mehta T."/>
            <person name="Park D."/>
            <person name="Pearson M."/>
            <person name="Roberts A."/>
            <person name="Saif S."/>
            <person name="Shea T."/>
            <person name="Shenoy N."/>
            <person name="Sisk P."/>
            <person name="Stolte C."/>
            <person name="Sykes S."/>
            <person name="Thomson T."/>
            <person name="Walk T."/>
            <person name="White J."/>
            <person name="Yandava C."/>
            <person name="Izard J."/>
            <person name="Baranova O.V."/>
            <person name="Blanton J.M."/>
            <person name="Tanner A.C."/>
            <person name="Dewhirst F.E."/>
            <person name="Haas B."/>
            <person name="Nusbaum C."/>
            <person name="Birren B."/>
        </authorList>
    </citation>
    <scope>NUCLEOTIDE SEQUENCE [LARGE SCALE GENOMIC DNA]</scope>
    <source>
        <strain evidence="2">1-1 BBBD Race 1</strain>
    </source>
</reference>
<feature type="region of interest" description="Disordered" evidence="1">
    <location>
        <begin position="1"/>
        <end position="29"/>
    </location>
</feature>
<evidence type="ECO:0000313" key="4">
    <source>
        <dbReference type="Proteomes" id="UP000005240"/>
    </source>
</evidence>
<dbReference type="VEuPathDB" id="FungiDB:PTTG_27355"/>
<dbReference type="EMBL" id="ADAS02000052">
    <property type="protein sequence ID" value="OAV93255.1"/>
    <property type="molecule type" value="Genomic_DNA"/>
</dbReference>
<reference evidence="2" key="2">
    <citation type="submission" date="2016-05" db="EMBL/GenBank/DDBJ databases">
        <title>Comparative analysis highlights variable genome content of wheat rusts and divergence of the mating loci.</title>
        <authorList>
            <person name="Cuomo C.A."/>
            <person name="Bakkeren G."/>
            <person name="Szabo L."/>
            <person name="Khalil H."/>
            <person name="Joly D."/>
            <person name="Goldberg J."/>
            <person name="Young S."/>
            <person name="Zeng Q."/>
            <person name="Fellers J."/>
        </authorList>
    </citation>
    <scope>NUCLEOTIDE SEQUENCE [LARGE SCALE GENOMIC DNA]</scope>
    <source>
        <strain evidence="2">1-1 BBBD Race 1</strain>
    </source>
</reference>
<dbReference type="AlphaFoldDB" id="A0A180GKV2"/>
<feature type="compositionally biased region" description="Basic and acidic residues" evidence="1">
    <location>
        <begin position="63"/>
        <end position="74"/>
    </location>
</feature>
<proteinExistence type="predicted"/>
<feature type="region of interest" description="Disordered" evidence="1">
    <location>
        <begin position="288"/>
        <end position="317"/>
    </location>
</feature>
<reference evidence="3" key="4">
    <citation type="submission" date="2025-05" db="UniProtKB">
        <authorList>
            <consortium name="EnsemblFungi"/>
        </authorList>
    </citation>
    <scope>IDENTIFICATION</scope>
    <source>
        <strain evidence="3">isolate 1-1 / race 1 (BBBD)</strain>
    </source>
</reference>
<feature type="compositionally biased region" description="Polar residues" evidence="1">
    <location>
        <begin position="168"/>
        <end position="240"/>
    </location>
</feature>
<feature type="region of interest" description="Disordered" evidence="1">
    <location>
        <begin position="62"/>
        <end position="244"/>
    </location>
</feature>
<feature type="compositionally biased region" description="Polar residues" evidence="1">
    <location>
        <begin position="124"/>
        <end position="134"/>
    </location>
</feature>
<gene>
    <name evidence="2" type="ORF">PTTG_27355</name>
</gene>
<evidence type="ECO:0000256" key="1">
    <source>
        <dbReference type="SAM" id="MobiDB-lite"/>
    </source>
</evidence>
<evidence type="ECO:0000313" key="3">
    <source>
        <dbReference type="EnsemblFungi" id="PTTG_27355-t43_1-p1"/>
    </source>
</evidence>
<keyword evidence="4" id="KW-1185">Reference proteome</keyword>
<evidence type="ECO:0000313" key="2">
    <source>
        <dbReference type="EMBL" id="OAV93255.1"/>
    </source>
</evidence>
<protein>
    <submittedName>
        <fullName evidence="2 3">Uncharacterized protein</fullName>
    </submittedName>
</protein>
<name>A0A180GKV2_PUCT1</name>
<dbReference type="STRING" id="630390.A0A180GKV2"/>